<dbReference type="GO" id="GO:0000155">
    <property type="term" value="F:phosphorelay sensor kinase activity"/>
    <property type="evidence" value="ECO:0007669"/>
    <property type="project" value="InterPro"/>
</dbReference>
<evidence type="ECO:0000256" key="12">
    <source>
        <dbReference type="ARBA" id="ARBA00023136"/>
    </source>
</evidence>
<dbReference type="PROSITE" id="PS50885">
    <property type="entry name" value="HAMP"/>
    <property type="match status" value="1"/>
</dbReference>
<evidence type="ECO:0000256" key="8">
    <source>
        <dbReference type="ARBA" id="ARBA00022777"/>
    </source>
</evidence>
<comment type="subcellular location">
    <subcellularLocation>
        <location evidence="2">Membrane</location>
        <topology evidence="2">Multi-pass membrane protein</topology>
    </subcellularLocation>
</comment>
<accession>A0A5E4UQG5</accession>
<evidence type="ECO:0000256" key="1">
    <source>
        <dbReference type="ARBA" id="ARBA00000085"/>
    </source>
</evidence>
<dbReference type="InterPro" id="IPR050428">
    <property type="entry name" value="TCS_sensor_his_kinase"/>
</dbReference>
<dbReference type="PANTHER" id="PTHR45436">
    <property type="entry name" value="SENSOR HISTIDINE KINASE YKOH"/>
    <property type="match status" value="1"/>
</dbReference>
<protein>
    <recommendedName>
        <fullName evidence="3">histidine kinase</fullName>
        <ecNumber evidence="3">2.7.13.3</ecNumber>
    </recommendedName>
</protein>
<sequence>MRSTRAPGALEPLPDDGLPDEVQPLVQALNSLLGRLGHALAQQKAFVADAAHELRTPLAALHLQLQLLERAASDDARRDAMQDLRAGVRRATHLVQQLLTLARQDPGETRTLADLGLLDVLREVVARHAPMAAARGIELGLDVTTDTGRHARVHGDAQALQTLFGNLVDNALKYTPRGGRVDVRLVSAWPAVVEVEDNGPGIAADERERVFDRFYRRIDDAAGPSNIEGSGLGLAIVRNIADVHHAQVTLHDAREGHGLRVRVGFDGAPTHIPPAL</sequence>
<evidence type="ECO:0000256" key="2">
    <source>
        <dbReference type="ARBA" id="ARBA00004141"/>
    </source>
</evidence>
<evidence type="ECO:0000256" key="11">
    <source>
        <dbReference type="ARBA" id="ARBA00023012"/>
    </source>
</evidence>
<evidence type="ECO:0000256" key="3">
    <source>
        <dbReference type="ARBA" id="ARBA00012438"/>
    </source>
</evidence>
<dbReference type="Proteomes" id="UP000414233">
    <property type="component" value="Unassembled WGS sequence"/>
</dbReference>
<evidence type="ECO:0000256" key="4">
    <source>
        <dbReference type="ARBA" id="ARBA00022553"/>
    </source>
</evidence>
<feature type="domain" description="Histidine kinase" evidence="14">
    <location>
        <begin position="49"/>
        <end position="269"/>
    </location>
</feature>
<dbReference type="CDD" id="cd00082">
    <property type="entry name" value="HisKA"/>
    <property type="match status" value="1"/>
</dbReference>
<dbReference type="InterPro" id="IPR036097">
    <property type="entry name" value="HisK_dim/P_sf"/>
</dbReference>
<feature type="domain" description="HAMP" evidence="15">
    <location>
        <begin position="11"/>
        <end position="41"/>
    </location>
</feature>
<keyword evidence="12" id="KW-0472">Membrane</keyword>
<evidence type="ECO:0000256" key="7">
    <source>
        <dbReference type="ARBA" id="ARBA00022741"/>
    </source>
</evidence>
<keyword evidence="11" id="KW-0902">Two-component regulatory system</keyword>
<evidence type="ECO:0000256" key="9">
    <source>
        <dbReference type="ARBA" id="ARBA00022840"/>
    </source>
</evidence>
<dbReference type="SUPFAM" id="SSF47384">
    <property type="entry name" value="Homodimeric domain of signal transducing histidine kinase"/>
    <property type="match status" value="1"/>
</dbReference>
<keyword evidence="4" id="KW-0597">Phosphoprotein</keyword>
<dbReference type="EC" id="2.7.13.3" evidence="3"/>
<evidence type="ECO:0000256" key="5">
    <source>
        <dbReference type="ARBA" id="ARBA00022679"/>
    </source>
</evidence>
<dbReference type="InterPro" id="IPR036890">
    <property type="entry name" value="HATPase_C_sf"/>
</dbReference>
<evidence type="ECO:0000256" key="13">
    <source>
        <dbReference type="SAM" id="MobiDB-lite"/>
    </source>
</evidence>
<keyword evidence="7" id="KW-0547">Nucleotide-binding</keyword>
<dbReference type="Gene3D" id="1.10.287.130">
    <property type="match status" value="1"/>
</dbReference>
<evidence type="ECO:0000313" key="16">
    <source>
        <dbReference type="EMBL" id="VVE02186.1"/>
    </source>
</evidence>
<dbReference type="InterPro" id="IPR003660">
    <property type="entry name" value="HAMP_dom"/>
</dbReference>
<keyword evidence="9" id="KW-0067">ATP-binding</keyword>
<dbReference type="PROSITE" id="PS50109">
    <property type="entry name" value="HIS_KIN"/>
    <property type="match status" value="1"/>
</dbReference>
<organism evidence="16 17">
    <name type="scientific">Pandoraea terrae</name>
    <dbReference type="NCBI Taxonomy" id="1537710"/>
    <lineage>
        <taxon>Bacteria</taxon>
        <taxon>Pseudomonadati</taxon>
        <taxon>Pseudomonadota</taxon>
        <taxon>Betaproteobacteria</taxon>
        <taxon>Burkholderiales</taxon>
        <taxon>Burkholderiaceae</taxon>
        <taxon>Pandoraea</taxon>
    </lineage>
</organism>
<dbReference type="AlphaFoldDB" id="A0A5E4UQG5"/>
<evidence type="ECO:0000259" key="14">
    <source>
        <dbReference type="PROSITE" id="PS50109"/>
    </source>
</evidence>
<proteinExistence type="predicted"/>
<keyword evidence="6" id="KW-0812">Transmembrane</keyword>
<evidence type="ECO:0000256" key="6">
    <source>
        <dbReference type="ARBA" id="ARBA00022692"/>
    </source>
</evidence>
<feature type="region of interest" description="Disordered" evidence="13">
    <location>
        <begin position="1"/>
        <end position="21"/>
    </location>
</feature>
<dbReference type="InterPro" id="IPR004358">
    <property type="entry name" value="Sig_transdc_His_kin-like_C"/>
</dbReference>
<dbReference type="PANTHER" id="PTHR45436:SF14">
    <property type="entry name" value="SENSOR PROTEIN QSEC"/>
    <property type="match status" value="1"/>
</dbReference>
<dbReference type="Gene3D" id="3.30.565.10">
    <property type="entry name" value="Histidine kinase-like ATPase, C-terminal domain"/>
    <property type="match status" value="1"/>
</dbReference>
<keyword evidence="5" id="KW-0808">Transferase</keyword>
<gene>
    <name evidence="16" type="ORF">PTE30175_02121</name>
</gene>
<dbReference type="PRINTS" id="PR00344">
    <property type="entry name" value="BCTRLSENSOR"/>
</dbReference>
<reference evidence="16 17" key="1">
    <citation type="submission" date="2019-08" db="EMBL/GenBank/DDBJ databases">
        <authorList>
            <person name="Peeters C."/>
        </authorList>
    </citation>
    <scope>NUCLEOTIDE SEQUENCE [LARGE SCALE GENOMIC DNA]</scope>
    <source>
        <strain evidence="16 17">LMG 30175</strain>
    </source>
</reference>
<evidence type="ECO:0000313" key="17">
    <source>
        <dbReference type="Proteomes" id="UP000414233"/>
    </source>
</evidence>
<dbReference type="InterPro" id="IPR003661">
    <property type="entry name" value="HisK_dim/P_dom"/>
</dbReference>
<dbReference type="SUPFAM" id="SSF55874">
    <property type="entry name" value="ATPase domain of HSP90 chaperone/DNA topoisomerase II/histidine kinase"/>
    <property type="match status" value="1"/>
</dbReference>
<comment type="catalytic activity">
    <reaction evidence="1">
        <text>ATP + protein L-histidine = ADP + protein N-phospho-L-histidine.</text>
        <dbReference type="EC" id="2.7.13.3"/>
    </reaction>
</comment>
<dbReference type="SMART" id="SM00387">
    <property type="entry name" value="HATPase_c"/>
    <property type="match status" value="1"/>
</dbReference>
<dbReference type="GO" id="GO:0005524">
    <property type="term" value="F:ATP binding"/>
    <property type="evidence" value="ECO:0007669"/>
    <property type="project" value="UniProtKB-KW"/>
</dbReference>
<dbReference type="Pfam" id="PF00512">
    <property type="entry name" value="HisKA"/>
    <property type="match status" value="1"/>
</dbReference>
<keyword evidence="8 16" id="KW-0418">Kinase</keyword>
<evidence type="ECO:0000259" key="15">
    <source>
        <dbReference type="PROSITE" id="PS50885"/>
    </source>
</evidence>
<dbReference type="GO" id="GO:0005886">
    <property type="term" value="C:plasma membrane"/>
    <property type="evidence" value="ECO:0007669"/>
    <property type="project" value="TreeGrafter"/>
</dbReference>
<name>A0A5E4UQG5_9BURK</name>
<dbReference type="SMART" id="SM00388">
    <property type="entry name" value="HisKA"/>
    <property type="match status" value="1"/>
</dbReference>
<evidence type="ECO:0000256" key="10">
    <source>
        <dbReference type="ARBA" id="ARBA00022989"/>
    </source>
</evidence>
<dbReference type="InterPro" id="IPR005467">
    <property type="entry name" value="His_kinase_dom"/>
</dbReference>
<keyword evidence="10" id="KW-1133">Transmembrane helix</keyword>
<dbReference type="EMBL" id="CABPRZ010000007">
    <property type="protein sequence ID" value="VVE02186.1"/>
    <property type="molecule type" value="Genomic_DNA"/>
</dbReference>
<dbReference type="InterPro" id="IPR003594">
    <property type="entry name" value="HATPase_dom"/>
</dbReference>
<keyword evidence="17" id="KW-1185">Reference proteome</keyword>
<dbReference type="Pfam" id="PF02518">
    <property type="entry name" value="HATPase_c"/>
    <property type="match status" value="1"/>
</dbReference>